<name>A0A6B3LS18_9BACT</name>
<accession>A0A6B3LS18</accession>
<dbReference type="InterPro" id="IPR016187">
    <property type="entry name" value="CTDL_fold"/>
</dbReference>
<dbReference type="PANTHER" id="PTHR23150:SF19">
    <property type="entry name" value="FORMYLGLYCINE-GENERATING ENZYME"/>
    <property type="match status" value="1"/>
</dbReference>
<dbReference type="PANTHER" id="PTHR23150">
    <property type="entry name" value="SULFATASE MODIFYING FACTOR 1, 2"/>
    <property type="match status" value="1"/>
</dbReference>
<dbReference type="EMBL" id="JAAGWD010000001">
    <property type="protein sequence ID" value="NEM96280.1"/>
    <property type="molecule type" value="Genomic_DNA"/>
</dbReference>
<comment type="caution">
    <text evidence="2">The sequence shown here is derived from an EMBL/GenBank/DDBJ whole genome shotgun (WGS) entry which is preliminary data.</text>
</comment>
<evidence type="ECO:0000313" key="3">
    <source>
        <dbReference type="Proteomes" id="UP000474777"/>
    </source>
</evidence>
<dbReference type="InterPro" id="IPR005532">
    <property type="entry name" value="SUMF_dom"/>
</dbReference>
<dbReference type="AlphaFoldDB" id="A0A6B3LS18"/>
<dbReference type="Gene3D" id="3.90.1580.10">
    <property type="entry name" value="paralog of FGE (formylglycine-generating enzyme)"/>
    <property type="match status" value="1"/>
</dbReference>
<dbReference type="InterPro" id="IPR042095">
    <property type="entry name" value="SUMF_sf"/>
</dbReference>
<organism evidence="2 3">
    <name type="scientific">Pontibacter burrus</name>
    <dbReference type="NCBI Taxonomy" id="2704466"/>
    <lineage>
        <taxon>Bacteria</taxon>
        <taxon>Pseudomonadati</taxon>
        <taxon>Bacteroidota</taxon>
        <taxon>Cytophagia</taxon>
        <taxon>Cytophagales</taxon>
        <taxon>Hymenobacteraceae</taxon>
        <taxon>Pontibacter</taxon>
    </lineage>
</organism>
<reference evidence="2 3" key="1">
    <citation type="submission" date="2020-02" db="EMBL/GenBank/DDBJ databases">
        <authorList>
            <person name="Kim M.K."/>
        </authorList>
    </citation>
    <scope>NUCLEOTIDE SEQUENCE [LARGE SCALE GENOMIC DNA]</scope>
    <source>
        <strain evidence="2 3">BT327</strain>
    </source>
</reference>
<dbReference type="GO" id="GO:0120147">
    <property type="term" value="F:formylglycine-generating oxidase activity"/>
    <property type="evidence" value="ECO:0007669"/>
    <property type="project" value="TreeGrafter"/>
</dbReference>
<evidence type="ECO:0000313" key="2">
    <source>
        <dbReference type="EMBL" id="NEM96280.1"/>
    </source>
</evidence>
<dbReference type="Pfam" id="PF03781">
    <property type="entry name" value="FGE-sulfatase"/>
    <property type="match status" value="1"/>
</dbReference>
<gene>
    <name evidence="2" type="ORF">GXP69_01115</name>
</gene>
<dbReference type="InterPro" id="IPR051043">
    <property type="entry name" value="Sulfatase_Mod_Factor_Kinase"/>
</dbReference>
<feature type="domain" description="Sulfatase-modifying factor enzyme-like" evidence="1">
    <location>
        <begin position="71"/>
        <end position="257"/>
    </location>
</feature>
<dbReference type="SUPFAM" id="SSF56436">
    <property type="entry name" value="C-type lectin-like"/>
    <property type="match status" value="1"/>
</dbReference>
<dbReference type="Proteomes" id="UP000474777">
    <property type="component" value="Unassembled WGS sequence"/>
</dbReference>
<proteinExistence type="predicted"/>
<protein>
    <submittedName>
        <fullName evidence="2">SUMF1/EgtB/PvdO family nonheme iron enzyme</fullName>
    </submittedName>
</protein>
<sequence>MPGSFQESKLIRWRSVKWEDARNLTKEELKAERQEQFATMMKVIVDNNPDNVPFNYAPGGLFIGPLRLFFDETAVANIHWQEFLHYIKQDSSAAFYRSMLPDSTVIRLNERDHFRYDDLGFELRGGRNVNYTVVGEDTTFHQVSGQIPVDSIYYRHPEYLYYPIVGVSYEQAVAYCQWRSKVVTSFVNSLPKRKQKVKVTYRLPTEQEWEIIASAGVDKNRFPWSTATDATVKYKVNPKAAAFIAKKIVDAKPVAQITQDLKETEVHDLPINVKRPLPYFLQFRTPAYVYGGIPNDYGGYHVLGNVAEMVAEKGIAKGGSWKDELSTSKITDRQLYTTPSDKVGFRCVCEAELLK</sequence>
<evidence type="ECO:0000259" key="1">
    <source>
        <dbReference type="Pfam" id="PF03781"/>
    </source>
</evidence>
<dbReference type="RefSeq" id="WP_163911238.1">
    <property type="nucleotide sequence ID" value="NZ_JAAGWD010000001.1"/>
</dbReference>
<keyword evidence="3" id="KW-1185">Reference proteome</keyword>